<dbReference type="InterPro" id="IPR051604">
    <property type="entry name" value="Ergot_Alk_Oxidoreductase"/>
</dbReference>
<organism evidence="2 3">
    <name type="scientific">Psilocybe cyanescens</name>
    <dbReference type="NCBI Taxonomy" id="93625"/>
    <lineage>
        <taxon>Eukaryota</taxon>
        <taxon>Fungi</taxon>
        <taxon>Dikarya</taxon>
        <taxon>Basidiomycota</taxon>
        <taxon>Agaricomycotina</taxon>
        <taxon>Agaricomycetes</taxon>
        <taxon>Agaricomycetidae</taxon>
        <taxon>Agaricales</taxon>
        <taxon>Agaricineae</taxon>
        <taxon>Strophariaceae</taxon>
        <taxon>Psilocybe</taxon>
    </lineage>
</organism>
<dbReference type="Proteomes" id="UP000283269">
    <property type="component" value="Unassembled WGS sequence"/>
</dbReference>
<comment type="caution">
    <text evidence="2">The sequence shown here is derived from an EMBL/GenBank/DDBJ whole genome shotgun (WGS) entry which is preliminary data.</text>
</comment>
<protein>
    <recommendedName>
        <fullName evidence="1">NAD(P)-binding domain-containing protein</fullName>
    </recommendedName>
</protein>
<gene>
    <name evidence="2" type="ORF">CVT25_004717</name>
</gene>
<dbReference type="PANTHER" id="PTHR43162">
    <property type="match status" value="1"/>
</dbReference>
<evidence type="ECO:0000313" key="2">
    <source>
        <dbReference type="EMBL" id="PPQ87278.1"/>
    </source>
</evidence>
<dbReference type="InterPro" id="IPR036291">
    <property type="entry name" value="NAD(P)-bd_dom_sf"/>
</dbReference>
<dbReference type="EMBL" id="NHYD01002317">
    <property type="protein sequence ID" value="PPQ87278.1"/>
    <property type="molecule type" value="Genomic_DNA"/>
</dbReference>
<dbReference type="OrthoDB" id="419598at2759"/>
<evidence type="ECO:0000259" key="1">
    <source>
        <dbReference type="Pfam" id="PF13460"/>
    </source>
</evidence>
<accession>A0A409X905</accession>
<name>A0A409X905_PSICY</name>
<sequence length="310" mass="33653">MTTLITGGTGRSGLSLAKLLQGANRPVIIASRSGEAPKPFKAVKFDWFDSKTYENALSDSSIDRVYIVGPPGSADSSVLISFIDLAVSKGVKRFVLLSATVFEPQTNSAIPASVVHQYLLDKGVDYVVLRPTWFIQNFGASFLVSIKENNEVFSAAQDGRLPWVSTEDIGQAAFEALTAEPSPNKDIFVVGPELHSYADAAKIASSVLGRTINYKRFTVEEQTAFYTQLGVSPEYAKLLAEMDRGIEEGHEEALFNDPKTAAEGRKFIGPDGAIIPAGVIHQYLLEIGVNYTVLRPARFIGKPTGYVIML</sequence>
<proteinExistence type="predicted"/>
<dbReference type="AlphaFoldDB" id="A0A409X905"/>
<dbReference type="Pfam" id="PF13460">
    <property type="entry name" value="NAD_binding_10"/>
    <property type="match status" value="1"/>
</dbReference>
<dbReference type="InterPro" id="IPR016040">
    <property type="entry name" value="NAD(P)-bd_dom"/>
</dbReference>
<dbReference type="InParanoid" id="A0A409X905"/>
<evidence type="ECO:0000313" key="3">
    <source>
        <dbReference type="Proteomes" id="UP000283269"/>
    </source>
</evidence>
<keyword evidence="3" id="KW-1185">Reference proteome</keyword>
<reference evidence="2 3" key="1">
    <citation type="journal article" date="2018" name="Evol. Lett.">
        <title>Horizontal gene cluster transfer increased hallucinogenic mushroom diversity.</title>
        <authorList>
            <person name="Reynolds H.T."/>
            <person name="Vijayakumar V."/>
            <person name="Gluck-Thaler E."/>
            <person name="Korotkin H.B."/>
            <person name="Matheny P.B."/>
            <person name="Slot J.C."/>
        </authorList>
    </citation>
    <scope>NUCLEOTIDE SEQUENCE [LARGE SCALE GENOMIC DNA]</scope>
    <source>
        <strain evidence="2 3">2631</strain>
    </source>
</reference>
<dbReference type="Gene3D" id="3.90.25.10">
    <property type="entry name" value="UDP-galactose 4-epimerase, domain 1"/>
    <property type="match status" value="1"/>
</dbReference>
<dbReference type="PANTHER" id="PTHR43162:SF1">
    <property type="entry name" value="PRESTALK A DIFFERENTIATION PROTEIN A"/>
    <property type="match status" value="1"/>
</dbReference>
<dbReference type="SUPFAM" id="SSF51735">
    <property type="entry name" value="NAD(P)-binding Rossmann-fold domains"/>
    <property type="match status" value="1"/>
</dbReference>
<dbReference type="STRING" id="93625.A0A409X905"/>
<feature type="domain" description="NAD(P)-binding" evidence="1">
    <location>
        <begin position="7"/>
        <end position="178"/>
    </location>
</feature>
<dbReference type="Gene3D" id="3.40.50.720">
    <property type="entry name" value="NAD(P)-binding Rossmann-like Domain"/>
    <property type="match status" value="1"/>
</dbReference>